<dbReference type="GO" id="GO:0004713">
    <property type="term" value="F:protein tyrosine kinase activity"/>
    <property type="evidence" value="ECO:0007669"/>
    <property type="project" value="TreeGrafter"/>
</dbReference>
<dbReference type="PANTHER" id="PTHR32309">
    <property type="entry name" value="TYROSINE-PROTEIN KINASE"/>
    <property type="match status" value="1"/>
</dbReference>
<feature type="transmembrane region" description="Helical" evidence="1">
    <location>
        <begin position="28"/>
        <end position="48"/>
    </location>
</feature>
<dbReference type="Proteomes" id="UP000516305">
    <property type="component" value="Chromosome"/>
</dbReference>
<keyword evidence="1" id="KW-1133">Transmembrane helix</keyword>
<evidence type="ECO:0000313" key="3">
    <source>
        <dbReference type="Proteomes" id="UP000516305"/>
    </source>
</evidence>
<feature type="transmembrane region" description="Helical" evidence="1">
    <location>
        <begin position="314"/>
        <end position="335"/>
    </location>
</feature>
<sequence>MEGSKADQDRVFDSTNLIVYLYNWRMPLIIVSLVAGILAAVFSGPSFIDPLFESTVTVFPSTTNSLSKALLPQKFSSRGQDILEFGKEEEAEQLLQILNTDEIRDSIIQKYNLMKHYEIDPSGKYAKTELYKTFSSNISFRRTEFMSVEINVLDTDPDTAAFMANDIVALLDMVKDRIQRERAMQGLKIIQGEYFALKDEVQVLEDSLTELRYKGVHDYETQSSVFNEQLATAIIEKGAKSAAVASIEQKLDTLAKYGGTYVSLRDDLSYMKEEVVKLKTAYDQAKVDVSQSLPATFKVNNAYPAEKKKYPIRWLVVALSMLGAFTATLISILIWDTLRSSRKKA</sequence>
<accession>A0A7H0VHY9</accession>
<dbReference type="InterPro" id="IPR050445">
    <property type="entry name" value="Bact_polysacc_biosynth/exp"/>
</dbReference>
<reference evidence="2 3" key="1">
    <citation type="submission" date="2020-08" db="EMBL/GenBank/DDBJ databases">
        <title>Croceimicrobium hydrocarbonivorans gen. nov., sp. nov., a novel marine bacterium isolated from a bacterial consortium that degrades polyethylene terephthalate.</title>
        <authorList>
            <person name="Liu R."/>
        </authorList>
    </citation>
    <scope>NUCLEOTIDE SEQUENCE [LARGE SCALE GENOMIC DNA]</scope>
    <source>
        <strain evidence="2 3">A20-9</strain>
    </source>
</reference>
<keyword evidence="1" id="KW-0472">Membrane</keyword>
<protein>
    <recommendedName>
        <fullName evidence="4">Polysaccharide chain length determinant N-terminal domain-containing protein</fullName>
    </recommendedName>
</protein>
<evidence type="ECO:0000256" key="1">
    <source>
        <dbReference type="SAM" id="Phobius"/>
    </source>
</evidence>
<evidence type="ECO:0008006" key="4">
    <source>
        <dbReference type="Google" id="ProtNLM"/>
    </source>
</evidence>
<keyword evidence="1" id="KW-0812">Transmembrane</keyword>
<name>A0A7H0VHY9_9FLAO</name>
<organism evidence="2 3">
    <name type="scientific">Croceimicrobium hydrocarbonivorans</name>
    <dbReference type="NCBI Taxonomy" id="2761580"/>
    <lineage>
        <taxon>Bacteria</taxon>
        <taxon>Pseudomonadati</taxon>
        <taxon>Bacteroidota</taxon>
        <taxon>Flavobacteriia</taxon>
        <taxon>Flavobacteriales</taxon>
        <taxon>Owenweeksiaceae</taxon>
        <taxon>Croceimicrobium</taxon>
    </lineage>
</organism>
<dbReference type="AlphaFoldDB" id="A0A7H0VHY9"/>
<dbReference type="GO" id="GO:0005886">
    <property type="term" value="C:plasma membrane"/>
    <property type="evidence" value="ECO:0007669"/>
    <property type="project" value="TreeGrafter"/>
</dbReference>
<dbReference type="RefSeq" id="WP_210759864.1">
    <property type="nucleotide sequence ID" value="NZ_CP060139.1"/>
</dbReference>
<dbReference type="KEGG" id="chyd:H4K34_05715"/>
<dbReference type="EMBL" id="CP060139">
    <property type="protein sequence ID" value="QNR25337.1"/>
    <property type="molecule type" value="Genomic_DNA"/>
</dbReference>
<dbReference type="PANTHER" id="PTHR32309:SF13">
    <property type="entry name" value="FERRIC ENTEROBACTIN TRANSPORT PROTEIN FEPE"/>
    <property type="match status" value="1"/>
</dbReference>
<proteinExistence type="predicted"/>
<evidence type="ECO:0000313" key="2">
    <source>
        <dbReference type="EMBL" id="QNR25337.1"/>
    </source>
</evidence>
<gene>
    <name evidence="2" type="ORF">H4K34_05715</name>
</gene>
<keyword evidence="3" id="KW-1185">Reference proteome</keyword>